<dbReference type="CDD" id="cd10450">
    <property type="entry name" value="GIY-YIG_AtGrxS16_like"/>
    <property type="match status" value="1"/>
</dbReference>
<dbReference type="EMBL" id="HBFA01003710">
    <property type="protein sequence ID" value="CAD8651179.1"/>
    <property type="molecule type" value="Transcribed_RNA"/>
</dbReference>
<protein>
    <submittedName>
        <fullName evidence="1">Uncharacterized protein</fullName>
    </submittedName>
</protein>
<dbReference type="AlphaFoldDB" id="A0A7S0QP46"/>
<gene>
    <name evidence="1" type="ORF">POBO1169_LOCUS1863</name>
</gene>
<proteinExistence type="predicted"/>
<dbReference type="InterPro" id="IPR049578">
    <property type="entry name" value="CAXIP1-like_GIY-YIG_dom"/>
</dbReference>
<reference evidence="1" key="1">
    <citation type="submission" date="2021-01" db="EMBL/GenBank/DDBJ databases">
        <authorList>
            <person name="Corre E."/>
            <person name="Pelletier E."/>
            <person name="Niang G."/>
            <person name="Scheremetjew M."/>
            <person name="Finn R."/>
            <person name="Kale V."/>
            <person name="Holt S."/>
            <person name="Cochrane G."/>
            <person name="Meng A."/>
            <person name="Brown T."/>
            <person name="Cohen L."/>
        </authorList>
    </citation>
    <scope>NUCLEOTIDE SEQUENCE</scope>
    <source>
        <strain evidence="1">CCMP722</strain>
    </source>
</reference>
<sequence>MAAQVASVGATLVYDGAARTARSNCQHTTTSMVGNRCSRNASARLHTRTFTGEVLKAESRQSFGRFASKRFVVTAAAPTTFIETHPDLADIDLVPFISDKGRVMPHMLPRTAATVFAVFGEDKEVQYIGFSKDIRNTLRQLLARRPDQCHYVKTWDVQNLDQKRMMAARQAWIKEVGAPVGNGKAQADSWSTAPNLKLQPQAAALAEETVAKLRERGLTEDYSADVEALKKGIFQIQESTLMTDAELDADDERRAEAAANTFAVEVPIGDQTVAFTIFFATSFPTNNGFLFDVHVTYDERETMHRVLVSSEWETTTGRPLKEVVQTAFAFLLTKEGVGRRIEGLMGANEFPINYFSMSEVEQWFPDFADFLGKVPESYWRFNRIGDYNQNAAQNDPTQGIPLLGPGGLDSDEEYTMGKWGKLEMEV</sequence>
<name>A0A7S0QP46_9CHLO</name>
<accession>A0A7S0QP46</accession>
<organism evidence="1">
    <name type="scientific">Pyramimonas obovata</name>
    <dbReference type="NCBI Taxonomy" id="1411642"/>
    <lineage>
        <taxon>Eukaryota</taxon>
        <taxon>Viridiplantae</taxon>
        <taxon>Chlorophyta</taxon>
        <taxon>Pyramimonadophyceae</taxon>
        <taxon>Pyramimonadales</taxon>
        <taxon>Pyramimonadaceae</taxon>
        <taxon>Pyramimonas</taxon>
        <taxon>Pyramimonas incertae sedis</taxon>
    </lineage>
</organism>
<evidence type="ECO:0000313" key="1">
    <source>
        <dbReference type="EMBL" id="CAD8651179.1"/>
    </source>
</evidence>